<reference evidence="2" key="1">
    <citation type="journal article" date="2015" name="Nat. Genet.">
        <title>The genome and transcriptome of the zoonotic hookworm Ancylostoma ceylanicum identify infection-specific gene families.</title>
        <authorList>
            <person name="Schwarz E.M."/>
            <person name="Hu Y."/>
            <person name="Antoshechkin I."/>
            <person name="Miller M.M."/>
            <person name="Sternberg P.W."/>
            <person name="Aroian R.V."/>
        </authorList>
    </citation>
    <scope>NUCLEOTIDE SEQUENCE</scope>
    <source>
        <strain evidence="2">HY135</strain>
    </source>
</reference>
<proteinExistence type="predicted"/>
<name>A0A016RWV9_9BILA</name>
<comment type="caution">
    <text evidence="1">The sequence shown here is derived from an EMBL/GenBank/DDBJ whole genome shotgun (WGS) entry which is preliminary data.</text>
</comment>
<accession>A0A016RWV9</accession>
<dbReference type="Proteomes" id="UP000024635">
    <property type="component" value="Unassembled WGS sequence"/>
</dbReference>
<sequence length="88" mass="9899">MPALVVCFCQQQRTRVSCRSRQPEPACRVPVSLPKNAAPRSRPCLLPYTVYCVIVALRIGCSCRTNDLFDAQSYSSWCWTATKPGWDS</sequence>
<protein>
    <submittedName>
        <fullName evidence="1">Uncharacterized protein</fullName>
    </submittedName>
</protein>
<evidence type="ECO:0000313" key="2">
    <source>
        <dbReference type="Proteomes" id="UP000024635"/>
    </source>
</evidence>
<organism evidence="1 2">
    <name type="scientific">Ancylostoma ceylanicum</name>
    <dbReference type="NCBI Taxonomy" id="53326"/>
    <lineage>
        <taxon>Eukaryota</taxon>
        <taxon>Metazoa</taxon>
        <taxon>Ecdysozoa</taxon>
        <taxon>Nematoda</taxon>
        <taxon>Chromadorea</taxon>
        <taxon>Rhabditida</taxon>
        <taxon>Rhabditina</taxon>
        <taxon>Rhabditomorpha</taxon>
        <taxon>Strongyloidea</taxon>
        <taxon>Ancylostomatidae</taxon>
        <taxon>Ancylostomatinae</taxon>
        <taxon>Ancylostoma</taxon>
    </lineage>
</organism>
<keyword evidence="2" id="KW-1185">Reference proteome</keyword>
<dbReference type="AlphaFoldDB" id="A0A016RWV9"/>
<evidence type="ECO:0000313" key="1">
    <source>
        <dbReference type="EMBL" id="EYB82801.1"/>
    </source>
</evidence>
<gene>
    <name evidence="1" type="primary">Acey_s0350.g3212</name>
    <name evidence="1" type="ORF">Y032_0350g3212</name>
</gene>
<dbReference type="EMBL" id="JARK01001686">
    <property type="protein sequence ID" value="EYB82801.1"/>
    <property type="molecule type" value="Genomic_DNA"/>
</dbReference>